<dbReference type="PANTHER" id="PTHR47382">
    <property type="entry name" value="U-BOX DOMAIN-CONTAINING PROTEIN 52-LIKE"/>
    <property type="match status" value="1"/>
</dbReference>
<dbReference type="SUPFAM" id="SSF52402">
    <property type="entry name" value="Adenine nucleotide alpha hydrolases-like"/>
    <property type="match status" value="1"/>
</dbReference>
<accession>A0AAD7QG27</accession>
<dbReference type="EMBL" id="JARAOO010000001">
    <property type="protein sequence ID" value="KAJ7980862.1"/>
    <property type="molecule type" value="Genomic_DNA"/>
</dbReference>
<dbReference type="KEGG" id="qsa:O6P43_000212"/>
<dbReference type="Proteomes" id="UP001163823">
    <property type="component" value="Chromosome 1"/>
</dbReference>
<name>A0AAD7QG27_QUISA</name>
<dbReference type="AlphaFoldDB" id="A0AAD7QG27"/>
<keyword evidence="2" id="KW-1185">Reference proteome</keyword>
<gene>
    <name evidence="1" type="ORF">O6P43_000212</name>
</gene>
<dbReference type="Gene3D" id="3.40.50.620">
    <property type="entry name" value="HUPs"/>
    <property type="match status" value="1"/>
</dbReference>
<comment type="caution">
    <text evidence="1">The sequence shown here is derived from an EMBL/GenBank/DDBJ whole genome shotgun (WGS) entry which is preliminary data.</text>
</comment>
<evidence type="ECO:0000313" key="1">
    <source>
        <dbReference type="EMBL" id="KAJ7980862.1"/>
    </source>
</evidence>
<proteinExistence type="predicted"/>
<protein>
    <submittedName>
        <fullName evidence="1">U-box domain-containing protein 33</fullName>
    </submittedName>
</protein>
<dbReference type="InterPro" id="IPR014729">
    <property type="entry name" value="Rossmann-like_a/b/a_fold"/>
</dbReference>
<evidence type="ECO:0000313" key="2">
    <source>
        <dbReference type="Proteomes" id="UP001163823"/>
    </source>
</evidence>
<dbReference type="PANTHER" id="PTHR47382:SF9">
    <property type="entry name" value="U-BOX KINASE FAMILY PROTEIN"/>
    <property type="match status" value="1"/>
</dbReference>
<organism evidence="1 2">
    <name type="scientific">Quillaja saponaria</name>
    <name type="common">Soap bark tree</name>
    <dbReference type="NCBI Taxonomy" id="32244"/>
    <lineage>
        <taxon>Eukaryota</taxon>
        <taxon>Viridiplantae</taxon>
        <taxon>Streptophyta</taxon>
        <taxon>Embryophyta</taxon>
        <taxon>Tracheophyta</taxon>
        <taxon>Spermatophyta</taxon>
        <taxon>Magnoliopsida</taxon>
        <taxon>eudicotyledons</taxon>
        <taxon>Gunneridae</taxon>
        <taxon>Pentapetalae</taxon>
        <taxon>rosids</taxon>
        <taxon>fabids</taxon>
        <taxon>Fabales</taxon>
        <taxon>Quillajaceae</taxon>
        <taxon>Quillaja</taxon>
    </lineage>
</organism>
<dbReference type="CDD" id="cd01989">
    <property type="entry name" value="USP_STK_Ubox_N"/>
    <property type="match status" value="1"/>
</dbReference>
<reference evidence="1 2" key="1">
    <citation type="journal article" date="2023" name="Science">
        <title>Elucidation of the pathway for biosynthesis of saponin adjuvants from the soapbark tree.</title>
        <authorList>
            <person name="Reed J."/>
            <person name="Orme A."/>
            <person name="El-Demerdash A."/>
            <person name="Owen C."/>
            <person name="Martin L.B.B."/>
            <person name="Misra R.C."/>
            <person name="Kikuchi S."/>
            <person name="Rejzek M."/>
            <person name="Martin A.C."/>
            <person name="Harkess A."/>
            <person name="Leebens-Mack J."/>
            <person name="Louveau T."/>
            <person name="Stephenson M.J."/>
            <person name="Osbourn A."/>
        </authorList>
    </citation>
    <scope>NUCLEOTIDE SEQUENCE [LARGE SCALE GENOMIC DNA]</scope>
    <source>
        <strain evidence="1">S10</strain>
    </source>
</reference>
<sequence>MELLKPSLPAHHVPDGDGYCGFSTPLSFPCGFDQSATSHLRDIVEEEEEKVHVAVGKSVEKAMILLHWSFSQFKNGQFCIIHVHQPSSVIPTLLGKLPVSQANSEVVTAYRREERNQTMKLLETYMSFCHAAKVKVSLITIEADQVRKGIVDVVNEHGIKKLVMGAVPENCMKVKKNSRKANYAAKKAPLSCEIWFIYKGKHLWTREASEGACSFPLYTESRIAAADSLRSRSVRYGKNKSIHSECFRSNSARSAICNGISSLLQGGRLDTEPSLLSSLFLSPTSCPPDKCAGTKVYLDSNLHIEEERLEIQFIEAKLEAESAINEVFAERLKRKGLEVEAMGAISKVCMTLYHDCIYRLPFAVL</sequence>